<accession>A0A168HN76</accession>
<dbReference type="RefSeq" id="WP_068536194.1">
    <property type="nucleotide sequence ID" value="NZ_LVJH01000048.1"/>
</dbReference>
<protein>
    <submittedName>
        <fullName evidence="2">GCN5 family acetyltransferase</fullName>
    </submittedName>
</protein>
<proteinExistence type="predicted"/>
<dbReference type="InterPro" id="IPR016181">
    <property type="entry name" value="Acyl_CoA_acyltransferase"/>
</dbReference>
<feature type="domain" description="N-acetyltransferase" evidence="1">
    <location>
        <begin position="3"/>
        <end position="168"/>
    </location>
</feature>
<dbReference type="EMBL" id="LVJH01000048">
    <property type="protein sequence ID" value="OAB38358.1"/>
    <property type="molecule type" value="Genomic_DNA"/>
</dbReference>
<dbReference type="SUPFAM" id="SSF55729">
    <property type="entry name" value="Acyl-CoA N-acyltransferases (Nat)"/>
    <property type="match status" value="1"/>
</dbReference>
<reference evidence="2 3" key="1">
    <citation type="submission" date="2016-03" db="EMBL/GenBank/DDBJ databases">
        <title>Draft genome sequence of Paenibacillus glacialis DSM 22343.</title>
        <authorList>
            <person name="Shin S.-K."/>
            <person name="Yi H."/>
        </authorList>
    </citation>
    <scope>NUCLEOTIDE SEQUENCE [LARGE SCALE GENOMIC DNA]</scope>
    <source>
        <strain evidence="2 3">DSM 22343</strain>
    </source>
</reference>
<evidence type="ECO:0000313" key="3">
    <source>
        <dbReference type="Proteomes" id="UP000076967"/>
    </source>
</evidence>
<evidence type="ECO:0000259" key="1">
    <source>
        <dbReference type="PROSITE" id="PS51186"/>
    </source>
</evidence>
<comment type="caution">
    <text evidence="2">The sequence shown here is derived from an EMBL/GenBank/DDBJ whole genome shotgun (WGS) entry which is preliminary data.</text>
</comment>
<dbReference type="PANTHER" id="PTHR39173">
    <property type="entry name" value="ACETYLTRANSFERASE"/>
    <property type="match status" value="1"/>
</dbReference>
<dbReference type="InterPro" id="IPR000182">
    <property type="entry name" value="GNAT_dom"/>
</dbReference>
<dbReference type="OrthoDB" id="9797989at2"/>
<dbReference type="Proteomes" id="UP000076967">
    <property type="component" value="Unassembled WGS sequence"/>
</dbReference>
<dbReference type="CDD" id="cd04301">
    <property type="entry name" value="NAT_SF"/>
    <property type="match status" value="1"/>
</dbReference>
<sequence length="168" mass="19163">MEVILKELLIKEAKEIHDMALEIGPGENGFVNSLYTTSEDMFSEKILRCHDMARGINLESYLVPQTIYWLYIDGYPSGYGKLRHYLNDKLLERGGHIGYVIRPSCRNKGYGILILRELLSKASEMKIENVLLTCDEVNMPSRKIIEANSGVLTELSEGVCKYWIKTTV</sequence>
<dbReference type="PROSITE" id="PS51186">
    <property type="entry name" value="GNAT"/>
    <property type="match status" value="1"/>
</dbReference>
<dbReference type="STRING" id="494026.PGLA_19875"/>
<dbReference type="GO" id="GO:0016747">
    <property type="term" value="F:acyltransferase activity, transferring groups other than amino-acyl groups"/>
    <property type="evidence" value="ECO:0007669"/>
    <property type="project" value="InterPro"/>
</dbReference>
<dbReference type="Pfam" id="PF13302">
    <property type="entry name" value="Acetyltransf_3"/>
    <property type="match status" value="1"/>
</dbReference>
<organism evidence="2 3">
    <name type="scientific">Paenibacillus glacialis</name>
    <dbReference type="NCBI Taxonomy" id="494026"/>
    <lineage>
        <taxon>Bacteria</taxon>
        <taxon>Bacillati</taxon>
        <taxon>Bacillota</taxon>
        <taxon>Bacilli</taxon>
        <taxon>Bacillales</taxon>
        <taxon>Paenibacillaceae</taxon>
        <taxon>Paenibacillus</taxon>
    </lineage>
</organism>
<evidence type="ECO:0000313" key="2">
    <source>
        <dbReference type="EMBL" id="OAB38358.1"/>
    </source>
</evidence>
<keyword evidence="3" id="KW-1185">Reference proteome</keyword>
<dbReference type="AlphaFoldDB" id="A0A168HN76"/>
<name>A0A168HN76_9BACL</name>
<keyword evidence="2" id="KW-0808">Transferase</keyword>
<gene>
    <name evidence="2" type="ORF">PGLA_19875</name>
</gene>
<dbReference type="PANTHER" id="PTHR39173:SF1">
    <property type="entry name" value="ACETYLTRANSFERASE"/>
    <property type="match status" value="1"/>
</dbReference>
<dbReference type="Gene3D" id="3.40.630.30">
    <property type="match status" value="1"/>
</dbReference>